<name>A0A512B708_9BACT</name>
<feature type="domain" description="GH141-like insertion" evidence="2">
    <location>
        <begin position="124"/>
        <end position="273"/>
    </location>
</feature>
<reference evidence="3 4" key="1">
    <citation type="submission" date="2019-07" db="EMBL/GenBank/DDBJ databases">
        <title>Whole genome shotgun sequence of Segetibacter aerophilus NBRC 106135.</title>
        <authorList>
            <person name="Hosoyama A."/>
            <person name="Uohara A."/>
            <person name="Ohji S."/>
            <person name="Ichikawa N."/>
        </authorList>
    </citation>
    <scope>NUCLEOTIDE SEQUENCE [LARGE SCALE GENOMIC DNA]</scope>
    <source>
        <strain evidence="3 4">NBRC 106135</strain>
    </source>
</reference>
<keyword evidence="4" id="KW-1185">Reference proteome</keyword>
<evidence type="ECO:0008006" key="5">
    <source>
        <dbReference type="Google" id="ProtNLM"/>
    </source>
</evidence>
<accession>A0A512B708</accession>
<dbReference type="InterPro" id="IPR011050">
    <property type="entry name" value="Pectin_lyase_fold/virulence"/>
</dbReference>
<dbReference type="Gene3D" id="2.160.20.10">
    <property type="entry name" value="Single-stranded right-handed beta-helix, Pectin lyase-like"/>
    <property type="match status" value="2"/>
</dbReference>
<feature type="domain" description="Right handed beta helix" evidence="1">
    <location>
        <begin position="338"/>
        <end position="501"/>
    </location>
</feature>
<organism evidence="3 4">
    <name type="scientific">Segetibacter aerophilus</name>
    <dbReference type="NCBI Taxonomy" id="670293"/>
    <lineage>
        <taxon>Bacteria</taxon>
        <taxon>Pseudomonadati</taxon>
        <taxon>Bacteroidota</taxon>
        <taxon>Chitinophagia</taxon>
        <taxon>Chitinophagales</taxon>
        <taxon>Chitinophagaceae</taxon>
        <taxon>Segetibacter</taxon>
    </lineage>
</organism>
<dbReference type="InterPro" id="IPR012334">
    <property type="entry name" value="Pectin_lyas_fold"/>
</dbReference>
<proteinExistence type="predicted"/>
<evidence type="ECO:0000259" key="2">
    <source>
        <dbReference type="Pfam" id="PF21231"/>
    </source>
</evidence>
<evidence type="ECO:0000313" key="3">
    <source>
        <dbReference type="EMBL" id="GEO07739.1"/>
    </source>
</evidence>
<dbReference type="InterPro" id="IPR048482">
    <property type="entry name" value="GH141_ins"/>
</dbReference>
<dbReference type="SMART" id="SM00710">
    <property type="entry name" value="PbH1"/>
    <property type="match status" value="7"/>
</dbReference>
<gene>
    <name evidence="3" type="ORF">SAE01_02350</name>
</gene>
<protein>
    <recommendedName>
        <fullName evidence="5">Right handed beta helix domain-containing protein</fullName>
    </recommendedName>
</protein>
<evidence type="ECO:0000259" key="1">
    <source>
        <dbReference type="Pfam" id="PF13229"/>
    </source>
</evidence>
<dbReference type="Pfam" id="PF13229">
    <property type="entry name" value="Beta_helix"/>
    <property type="match status" value="1"/>
</dbReference>
<dbReference type="InterPro" id="IPR039448">
    <property type="entry name" value="Beta_helix"/>
</dbReference>
<comment type="caution">
    <text evidence="3">The sequence shown here is derived from an EMBL/GenBank/DDBJ whole genome shotgun (WGS) entry which is preliminary data.</text>
</comment>
<dbReference type="RefSeq" id="WP_147201698.1">
    <property type="nucleotide sequence ID" value="NZ_BJYT01000001.1"/>
</dbReference>
<dbReference type="Proteomes" id="UP000321513">
    <property type="component" value="Unassembled WGS sequence"/>
</dbReference>
<dbReference type="PANTHER" id="PTHR36453">
    <property type="entry name" value="SECRETED PROTEIN-RELATED"/>
    <property type="match status" value="1"/>
</dbReference>
<dbReference type="PANTHER" id="PTHR36453:SF1">
    <property type="entry name" value="RIGHT HANDED BETA HELIX DOMAIN-CONTAINING PROTEIN"/>
    <property type="match status" value="1"/>
</dbReference>
<dbReference type="OrthoDB" id="9808066at2"/>
<dbReference type="AlphaFoldDB" id="A0A512B708"/>
<sequence length="697" mass="79104">MKRFIQLMILLVFSVSVNISKGQSVKYFVSVSGHDASSGLSPAHAFATLQKARDVVRAHKKQHPSDTTFVYLLKGEHKIKEPLLLTAEDGGTQLAPVIYSAYDKDRVVLNGGEKITGWRKYKDNIWVAELPDVKAGKWSFIQLFVNRKERKRARLPKTGFYRVKGFPDGDLKAGYQTKSKRFEFAQGDIKSNWKNIQDIDVIAYHFWTDTHLTIESVNDSTHTVNFKYPSGKVFTDDFNNDGARYVVENVWEGLQDPGDWYLDKKEGKLYYIPLPGEDINKAGIYAPVTTGFLALQGNALEKPVTDVHFRNIIFQYANVQLPAGNTNDAQGSSGIAAIINLKGAQRCVFDHCTITNMGGFTFNLEEGCSYNQFTYNTITNIAAGGFKINGAKAGENPLLQTHHNIISDNEISDYGTIFPSAVGVLLMHSRNNEVVHNNIHHGYYTGVSVGWEWGYQRSISRDNIVAYNYIHHIGQGLLSDMGAVYTLGVSPGTVVRNNLIHDVDSHNYGGWGIYNDEGSTHILVENNIVYNTKFAGYNIHYAKELTVRNNIFALGGLQQVNRTRVDPHESVYFENNIVYWKEGKLFDGNWEDKDYDFYFHPNEKTGVKKVQSTFKADYNIYYNPTLPLDSIVFNKWRWKEWQQNGKDIHSSFVNPLFVDADHFNFSLQKNSPVFKMGFQPIDMQTVGPRKEIKNSRY</sequence>
<dbReference type="Pfam" id="PF21231">
    <property type="entry name" value="GH141_M"/>
    <property type="match status" value="1"/>
</dbReference>
<dbReference type="EMBL" id="BJYT01000001">
    <property type="protein sequence ID" value="GEO07739.1"/>
    <property type="molecule type" value="Genomic_DNA"/>
</dbReference>
<evidence type="ECO:0000313" key="4">
    <source>
        <dbReference type="Proteomes" id="UP000321513"/>
    </source>
</evidence>
<dbReference type="InterPro" id="IPR006626">
    <property type="entry name" value="PbH1"/>
</dbReference>
<dbReference type="SUPFAM" id="SSF51126">
    <property type="entry name" value="Pectin lyase-like"/>
    <property type="match status" value="1"/>
</dbReference>